<proteinExistence type="predicted"/>
<evidence type="ECO:0000313" key="4">
    <source>
        <dbReference type="RefSeq" id="XP_030631893.1"/>
    </source>
</evidence>
<dbReference type="InterPro" id="IPR039964">
    <property type="entry name" value="KIAA0040-like"/>
</dbReference>
<evidence type="ECO:0000256" key="1">
    <source>
        <dbReference type="SAM" id="MobiDB-lite"/>
    </source>
</evidence>
<evidence type="ECO:0000313" key="3">
    <source>
        <dbReference type="Proteomes" id="UP000504632"/>
    </source>
</evidence>
<dbReference type="AlphaFoldDB" id="A0A6J2VJ49"/>
<dbReference type="GeneID" id="115813387"/>
<reference evidence="4" key="1">
    <citation type="submission" date="2025-08" db="UniProtKB">
        <authorList>
            <consortium name="RefSeq"/>
        </authorList>
    </citation>
    <scope>IDENTIFICATION</scope>
</reference>
<feature type="compositionally biased region" description="Basic residues" evidence="1">
    <location>
        <begin position="77"/>
        <end position="86"/>
    </location>
</feature>
<dbReference type="InParanoid" id="A0A6J2VJ49"/>
<evidence type="ECO:0000256" key="2">
    <source>
        <dbReference type="SAM" id="Phobius"/>
    </source>
</evidence>
<gene>
    <name evidence="4" type="primary">kiaa0040</name>
</gene>
<sequence length="112" mass="12776">MTDKIQVFFNEIWSLVSNKHNQGIYNTVCLVVLLALPLVMLFTAFMVCCHCCCCRRANCVPCCRRKDDTTVSDPKSEKKKKKKKNSSQKAEDLWISVKTEPMTPDRAALTMV</sequence>
<feature type="region of interest" description="Disordered" evidence="1">
    <location>
        <begin position="66"/>
        <end position="91"/>
    </location>
</feature>
<dbReference type="Proteomes" id="UP000504632">
    <property type="component" value="Chromosome 5"/>
</dbReference>
<keyword evidence="2" id="KW-0812">Transmembrane</keyword>
<dbReference type="PANTHER" id="PTHR40382:SF1">
    <property type="entry name" value="RIKEN CDNA 4930523C07 GENE"/>
    <property type="match status" value="1"/>
</dbReference>
<accession>A0A6J2VJ49</accession>
<feature type="transmembrane region" description="Helical" evidence="2">
    <location>
        <begin position="24"/>
        <end position="47"/>
    </location>
</feature>
<keyword evidence="2" id="KW-1133">Transmembrane helix</keyword>
<organism evidence="3 4">
    <name type="scientific">Chanos chanos</name>
    <name type="common">Milkfish</name>
    <name type="synonym">Mugil chanos</name>
    <dbReference type="NCBI Taxonomy" id="29144"/>
    <lineage>
        <taxon>Eukaryota</taxon>
        <taxon>Metazoa</taxon>
        <taxon>Chordata</taxon>
        <taxon>Craniata</taxon>
        <taxon>Vertebrata</taxon>
        <taxon>Euteleostomi</taxon>
        <taxon>Actinopterygii</taxon>
        <taxon>Neopterygii</taxon>
        <taxon>Teleostei</taxon>
        <taxon>Ostariophysi</taxon>
        <taxon>Gonorynchiformes</taxon>
        <taxon>Chanidae</taxon>
        <taxon>Chanos</taxon>
    </lineage>
</organism>
<keyword evidence="2" id="KW-0472">Membrane</keyword>
<dbReference type="CTD" id="9674"/>
<keyword evidence="3" id="KW-1185">Reference proteome</keyword>
<dbReference type="RefSeq" id="XP_030631893.1">
    <property type="nucleotide sequence ID" value="XM_030776033.1"/>
</dbReference>
<protein>
    <submittedName>
        <fullName evidence="4">Uncharacterized protein KIAA0040 homolog</fullName>
    </submittedName>
</protein>
<name>A0A6J2VJ49_CHACN</name>
<dbReference type="PANTHER" id="PTHR40382">
    <property type="match status" value="1"/>
</dbReference>